<gene>
    <name evidence="2" type="ORF">KCG35_09915</name>
</gene>
<dbReference type="RefSeq" id="WP_215819538.1">
    <property type="nucleotide sequence ID" value="NZ_JAGSOY010000018.1"/>
</dbReference>
<accession>A0ABS5ZDI5</accession>
<proteinExistence type="predicted"/>
<dbReference type="EMBL" id="JAGSOY010000018">
    <property type="protein sequence ID" value="MBU2711376.1"/>
    <property type="molecule type" value="Genomic_DNA"/>
</dbReference>
<evidence type="ECO:0008006" key="4">
    <source>
        <dbReference type="Google" id="ProtNLM"/>
    </source>
</evidence>
<evidence type="ECO:0000256" key="1">
    <source>
        <dbReference type="SAM" id="MobiDB-lite"/>
    </source>
</evidence>
<sequence length="316" mass="35413">MPDSLESMTQWATQTHTSSAGGASNAQLQQRARTLYDTHSPGSTQLSQPQQMNHLLSLQALHADPTVPVQVYPQGNRGESPAQYMLRRGFRRAAHKFSYRIMPLAGTIHSRARITLNINPQRSQQVSRAMARELVSNPSVRQTKMMGPDRLGQRTDDAIMYMRHHSFGTAQRTARRISQRVNDPTAFVQHTPYGMEPIPGMPGMSYSEAHPRLSSSHGTARKQVIANAVESFRTLGGHRDTTQENMAGHISYHAYRMGFNPNAPAFVVKRSHKRLLQSIRDYPTQKRNANIARITGTSTLRADAFAQRVLRAHGLR</sequence>
<dbReference type="Pfam" id="PF17914">
    <property type="entry name" value="HopA1"/>
    <property type="match status" value="1"/>
</dbReference>
<comment type="caution">
    <text evidence="2">The sequence shown here is derived from an EMBL/GenBank/DDBJ whole genome shotgun (WGS) entry which is preliminary data.</text>
</comment>
<organism evidence="2 3">
    <name type="scientific">Zooshikella harenae</name>
    <dbReference type="NCBI Taxonomy" id="2827238"/>
    <lineage>
        <taxon>Bacteria</taxon>
        <taxon>Pseudomonadati</taxon>
        <taxon>Pseudomonadota</taxon>
        <taxon>Gammaproteobacteria</taxon>
        <taxon>Oceanospirillales</taxon>
        <taxon>Zooshikellaceae</taxon>
        <taxon>Zooshikella</taxon>
    </lineage>
</organism>
<keyword evidence="3" id="KW-1185">Reference proteome</keyword>
<evidence type="ECO:0000313" key="3">
    <source>
        <dbReference type="Proteomes" id="UP000690515"/>
    </source>
</evidence>
<evidence type="ECO:0000313" key="2">
    <source>
        <dbReference type="EMBL" id="MBU2711376.1"/>
    </source>
</evidence>
<name>A0ABS5ZDI5_9GAMM</name>
<dbReference type="Proteomes" id="UP000690515">
    <property type="component" value="Unassembled WGS sequence"/>
</dbReference>
<dbReference type="InterPro" id="IPR040871">
    <property type="entry name" value="HopA1"/>
</dbReference>
<feature type="region of interest" description="Disordered" evidence="1">
    <location>
        <begin position="1"/>
        <end position="27"/>
    </location>
</feature>
<protein>
    <recommendedName>
        <fullName evidence="4">Avirulence protein</fullName>
    </recommendedName>
</protein>
<reference evidence="2 3" key="1">
    <citation type="submission" date="2021-04" db="EMBL/GenBank/DDBJ databases">
        <authorList>
            <person name="Pira H."/>
            <person name="Risdian C."/>
            <person name="Wink J."/>
        </authorList>
    </citation>
    <scope>NUCLEOTIDE SEQUENCE [LARGE SCALE GENOMIC DNA]</scope>
    <source>
        <strain evidence="2 3">WH53</strain>
    </source>
</reference>